<dbReference type="Proteomes" id="UP000507470">
    <property type="component" value="Unassembled WGS sequence"/>
</dbReference>
<gene>
    <name evidence="1" type="ORF">MCOR_41762</name>
</gene>
<dbReference type="InterPro" id="IPR011042">
    <property type="entry name" value="6-blade_b-propeller_TolB-like"/>
</dbReference>
<proteinExistence type="predicted"/>
<name>A0A6J8DN97_MYTCO</name>
<reference evidence="1 2" key="1">
    <citation type="submission" date="2020-06" db="EMBL/GenBank/DDBJ databases">
        <authorList>
            <person name="Li R."/>
            <person name="Bekaert M."/>
        </authorList>
    </citation>
    <scope>NUCLEOTIDE SEQUENCE [LARGE SCALE GENOMIC DNA]</scope>
    <source>
        <strain evidence="2">wild</strain>
    </source>
</reference>
<dbReference type="SUPFAM" id="SSF101898">
    <property type="entry name" value="NHL repeat"/>
    <property type="match status" value="1"/>
</dbReference>
<keyword evidence="2" id="KW-1185">Reference proteome</keyword>
<sequence>MLTKLREQTIHMKQFSSDIQVFLGTRQNTDDAGEHIRDIPVSGPPNDIAVIDAYRIVVTYGDALFIEILNNNTFNVEKKIRLQKNCWGASHADGKLYVVHGDSIQVLDLSGRQMKTMKTASKSVSRIYTNSDKIVYSDVESNIVHCCDLNGEELWQLKNNSIDFPRCVTADNSNNVFVVSYFSDNLTIIQHDGKNCKTLLTKSDGLNRPKAVDFDKDKRTLLIFHKERKVSLFKVV</sequence>
<organism evidence="1 2">
    <name type="scientific">Mytilus coruscus</name>
    <name type="common">Sea mussel</name>
    <dbReference type="NCBI Taxonomy" id="42192"/>
    <lineage>
        <taxon>Eukaryota</taxon>
        <taxon>Metazoa</taxon>
        <taxon>Spiralia</taxon>
        <taxon>Lophotrochozoa</taxon>
        <taxon>Mollusca</taxon>
        <taxon>Bivalvia</taxon>
        <taxon>Autobranchia</taxon>
        <taxon>Pteriomorphia</taxon>
        <taxon>Mytilida</taxon>
        <taxon>Mytiloidea</taxon>
        <taxon>Mytilidae</taxon>
        <taxon>Mytilinae</taxon>
        <taxon>Mytilus</taxon>
    </lineage>
</organism>
<accession>A0A6J8DN97</accession>
<evidence type="ECO:0000313" key="2">
    <source>
        <dbReference type="Proteomes" id="UP000507470"/>
    </source>
</evidence>
<dbReference type="OrthoDB" id="6052932at2759"/>
<dbReference type="EMBL" id="CACVKT020007531">
    <property type="protein sequence ID" value="CAC5408360.1"/>
    <property type="molecule type" value="Genomic_DNA"/>
</dbReference>
<protein>
    <recommendedName>
        <fullName evidence="3">TRIM71</fullName>
    </recommendedName>
</protein>
<dbReference type="Gene3D" id="2.120.10.30">
    <property type="entry name" value="TolB, C-terminal domain"/>
    <property type="match status" value="1"/>
</dbReference>
<dbReference type="AlphaFoldDB" id="A0A6J8DN97"/>
<evidence type="ECO:0008006" key="3">
    <source>
        <dbReference type="Google" id="ProtNLM"/>
    </source>
</evidence>
<evidence type="ECO:0000313" key="1">
    <source>
        <dbReference type="EMBL" id="CAC5408360.1"/>
    </source>
</evidence>